<dbReference type="Proteomes" id="UP000283095">
    <property type="component" value="Chromosome"/>
</dbReference>
<evidence type="ECO:0000313" key="2">
    <source>
        <dbReference type="Proteomes" id="UP000283095"/>
    </source>
</evidence>
<name>A0A3Q9RPU8_9BACI</name>
<dbReference type="Pfam" id="PF14559">
    <property type="entry name" value="TPR_19"/>
    <property type="match status" value="1"/>
</dbReference>
<dbReference type="KEGG" id="pasa:BAOM_4007"/>
<dbReference type="SUPFAM" id="SSF48452">
    <property type="entry name" value="TPR-like"/>
    <property type="match status" value="1"/>
</dbReference>
<dbReference type="EMBL" id="CP026095">
    <property type="protein sequence ID" value="AZV44616.1"/>
    <property type="molecule type" value="Genomic_DNA"/>
</dbReference>
<gene>
    <name evidence="1" type="ORF">BAOM_4007</name>
</gene>
<protein>
    <submittedName>
        <fullName evidence="1">Uncharacterized protein</fullName>
    </submittedName>
</protein>
<proteinExistence type="predicted"/>
<dbReference type="AlphaFoldDB" id="A0A3Q9RPU8"/>
<sequence>MNERKDGNNVVLFPNLHHRLVMKGTEALENKQYKQAAELFGQARELDQEHAEGNVGLLVSLVELQDYKEAKQLCKELLHQGIGDYFQITNMYLMVLVQLGEHEEIVEMIELLFQEHQIPFDKMEQFEQMISFSKRALEEREIEAEQHESQLQQQLQQEPLFNGKNEQQLLNTINMLSQMNVRPFIDDIQQFMQEEANHPFFKTMLLNILKEQDYTQAVEVRKFSQVSSLIPAHLPNLQEYPFFKEVWALAEQKLAQRNPSLLEMVHSLLERHCFLLYPFELEQDGATIAAAYHALAEQYMTGQDFCERVALIYETEEQVVRECLDYIKEIEGISYPII</sequence>
<organism evidence="1 2">
    <name type="scientific">Peribacillus asahii</name>
    <dbReference type="NCBI Taxonomy" id="228899"/>
    <lineage>
        <taxon>Bacteria</taxon>
        <taxon>Bacillati</taxon>
        <taxon>Bacillota</taxon>
        <taxon>Bacilli</taxon>
        <taxon>Bacillales</taxon>
        <taxon>Bacillaceae</taxon>
        <taxon>Peribacillus</taxon>
    </lineage>
</organism>
<dbReference type="InterPro" id="IPR011990">
    <property type="entry name" value="TPR-like_helical_dom_sf"/>
</dbReference>
<evidence type="ECO:0000313" key="1">
    <source>
        <dbReference type="EMBL" id="AZV44616.1"/>
    </source>
</evidence>
<accession>A0A3Q9RPU8</accession>
<dbReference type="Gene3D" id="1.25.40.10">
    <property type="entry name" value="Tetratricopeptide repeat domain"/>
    <property type="match status" value="1"/>
</dbReference>
<dbReference type="SUPFAM" id="SSF116965">
    <property type="entry name" value="Hypothetical protein MPN330"/>
    <property type="match status" value="1"/>
</dbReference>
<dbReference type="RefSeq" id="WP_164853289.1">
    <property type="nucleotide sequence ID" value="NZ_CP026095.1"/>
</dbReference>
<reference evidence="1 2" key="1">
    <citation type="submission" date="2018-01" db="EMBL/GenBank/DDBJ databases">
        <title>Bacillus asahii Genome sequencing and assembly.</title>
        <authorList>
            <person name="Jiang H."/>
            <person name="Feng Y."/>
            <person name="Zhao F."/>
            <person name="Lin X."/>
        </authorList>
    </citation>
    <scope>NUCLEOTIDE SEQUENCE [LARGE SCALE GENOMIC DNA]</scope>
    <source>
        <strain evidence="1 2">OM18</strain>
    </source>
</reference>